<evidence type="ECO:0000259" key="5">
    <source>
        <dbReference type="Pfam" id="PF00198"/>
    </source>
</evidence>
<dbReference type="Pfam" id="PF00198">
    <property type="entry name" value="2-oxoacid_dh"/>
    <property type="match status" value="1"/>
</dbReference>
<evidence type="ECO:0000256" key="1">
    <source>
        <dbReference type="ARBA" id="ARBA00001938"/>
    </source>
</evidence>
<dbReference type="InterPro" id="IPR050743">
    <property type="entry name" value="2-oxoacid_DH_E2_comp"/>
</dbReference>
<gene>
    <name evidence="6" type="primary">pdhC1</name>
    <name evidence="6" type="ORF">S1361_05055</name>
</gene>
<keyword evidence="6" id="KW-0670">Pyruvate</keyword>
<sequence>MSGRVRAVPVAPVRRPTLLFLEEVRPITPVFLDTEVDMSGVRTHRAGAHEQGRHYSTTAYVLYVAARVLARHPEANAAVRGRIRPRVARYASVNGKITLDKTVGGRRVVRSAVLTEVHRADLDAVQAEVDRFRAGDPATMPEFAPARTLERLPWPLGQLAFRAGVRPLNRRHRTVGTFAVTSLGHRPVDGFHSVGGTTITLGLGRIADRPVVRDGAVAVAPVMRLSLTFDHRVIDGAEAADVLAEIKDGIEGFAATGRPGAADAGPSRQSVAAPQGGAS</sequence>
<comment type="cofactor">
    <cofactor evidence="1">
        <name>(R)-lipoate</name>
        <dbReference type="ChEBI" id="CHEBI:83088"/>
    </cofactor>
</comment>
<protein>
    <submittedName>
        <fullName evidence="6">Dihydrolipoyllysine-residue acetyltransferase component of pyruvate dehydrogenase complex</fullName>
        <ecNumber evidence="6">2.3.1.12</ecNumber>
    </submittedName>
</protein>
<name>A0ABX7TJ95_STRCY</name>
<keyword evidence="2 6" id="KW-0808">Transferase</keyword>
<feature type="region of interest" description="Disordered" evidence="4">
    <location>
        <begin position="256"/>
        <end position="279"/>
    </location>
</feature>
<dbReference type="InterPro" id="IPR001078">
    <property type="entry name" value="2-oxoacid_DH_actylTfrase"/>
</dbReference>
<dbReference type="PANTHER" id="PTHR43178:SF5">
    <property type="entry name" value="LIPOAMIDE ACYLTRANSFERASE COMPONENT OF BRANCHED-CHAIN ALPHA-KETO ACID DEHYDROGENASE COMPLEX, MITOCHONDRIAL"/>
    <property type="match status" value="1"/>
</dbReference>
<evidence type="ECO:0000313" key="7">
    <source>
        <dbReference type="Proteomes" id="UP000663908"/>
    </source>
</evidence>
<dbReference type="Gene3D" id="3.30.559.10">
    <property type="entry name" value="Chloramphenicol acetyltransferase-like domain"/>
    <property type="match status" value="1"/>
</dbReference>
<keyword evidence="3 6" id="KW-0012">Acyltransferase</keyword>
<evidence type="ECO:0000313" key="6">
    <source>
        <dbReference type="EMBL" id="QTD96707.1"/>
    </source>
</evidence>
<dbReference type="GO" id="GO:0004742">
    <property type="term" value="F:dihydrolipoyllysine-residue acetyltransferase activity"/>
    <property type="evidence" value="ECO:0007669"/>
    <property type="project" value="UniProtKB-EC"/>
</dbReference>
<dbReference type="Proteomes" id="UP000663908">
    <property type="component" value="Chromosome"/>
</dbReference>
<dbReference type="EC" id="2.3.1.12" evidence="6"/>
<dbReference type="InterPro" id="IPR023213">
    <property type="entry name" value="CAT-like_dom_sf"/>
</dbReference>
<dbReference type="PANTHER" id="PTHR43178">
    <property type="entry name" value="DIHYDROLIPOAMIDE ACETYLTRANSFERASE COMPONENT OF PYRUVATE DEHYDROGENASE COMPLEX"/>
    <property type="match status" value="1"/>
</dbReference>
<evidence type="ECO:0000256" key="3">
    <source>
        <dbReference type="ARBA" id="ARBA00023315"/>
    </source>
</evidence>
<organism evidence="6 7">
    <name type="scientific">Streptomyces cyanogenus</name>
    <dbReference type="NCBI Taxonomy" id="80860"/>
    <lineage>
        <taxon>Bacteria</taxon>
        <taxon>Bacillati</taxon>
        <taxon>Actinomycetota</taxon>
        <taxon>Actinomycetes</taxon>
        <taxon>Kitasatosporales</taxon>
        <taxon>Streptomycetaceae</taxon>
        <taxon>Streptomyces</taxon>
    </lineage>
</organism>
<dbReference type="EMBL" id="CP071839">
    <property type="protein sequence ID" value="QTD96707.1"/>
    <property type="molecule type" value="Genomic_DNA"/>
</dbReference>
<dbReference type="SUPFAM" id="SSF52777">
    <property type="entry name" value="CoA-dependent acyltransferases"/>
    <property type="match status" value="1"/>
</dbReference>
<reference evidence="6 7" key="1">
    <citation type="submission" date="2021-03" db="EMBL/GenBank/DDBJ databases">
        <title>Complete genome sequence of Streptomyces cyanogenus S136, producer of anticancer angucycline landomycin A.</title>
        <authorList>
            <person name="Hrab P."/>
            <person name="Ruckert C."/>
            <person name="Busche T."/>
            <person name="Ostash I."/>
            <person name="Kalinowski J."/>
            <person name="Fedorenko V."/>
            <person name="Yushchuk O."/>
            <person name="Ostash B."/>
        </authorList>
    </citation>
    <scope>NUCLEOTIDE SEQUENCE [LARGE SCALE GENOMIC DNA]</scope>
    <source>
        <strain evidence="6 7">S136</strain>
    </source>
</reference>
<keyword evidence="7" id="KW-1185">Reference proteome</keyword>
<accession>A0ABX7TJ95</accession>
<proteinExistence type="predicted"/>
<evidence type="ECO:0000256" key="2">
    <source>
        <dbReference type="ARBA" id="ARBA00022679"/>
    </source>
</evidence>
<evidence type="ECO:0000256" key="4">
    <source>
        <dbReference type="SAM" id="MobiDB-lite"/>
    </source>
</evidence>
<feature type="domain" description="2-oxoacid dehydrogenase acyltransferase catalytic" evidence="5">
    <location>
        <begin position="162"/>
        <end position="253"/>
    </location>
</feature>